<dbReference type="CDD" id="cd18793">
    <property type="entry name" value="SF2_C_SNF"/>
    <property type="match status" value="1"/>
</dbReference>
<dbReference type="InterPro" id="IPR001650">
    <property type="entry name" value="Helicase_C-like"/>
</dbReference>
<dbReference type="RefSeq" id="WP_006555443.1">
    <property type="nucleotide sequence ID" value="NZ_JH992936.1"/>
</dbReference>
<feature type="domain" description="Helicase C-terminal" evidence="3">
    <location>
        <begin position="249"/>
        <end position="389"/>
    </location>
</feature>
<dbReference type="PANTHER" id="PTHR45766">
    <property type="entry name" value="DNA ANNEALING HELICASE AND ENDONUCLEASE ZRANB3 FAMILY MEMBER"/>
    <property type="match status" value="1"/>
</dbReference>
<sequence>MQLKPHQISGINMILNQSSTMICDDMGLGKTATVITAVLKRNAFPILVICPASLKLNWQREFKLWGNVDACVDSLDGDICITNYERIQKLQYDIIPKNFKQLVFDECHVLKNDKSIRSKVALKLSKAIPYKVLMSGTPMLNRPKELWSQIEILGWQSRFGGIARFHDLYCGARMTDWGMNYDGFSNLDDLRKKFIPMIIRRTKDDLEDKLPQKNIIELPMISCPQPPPRSLQEIEHYDQIALRSKMTMCIDFIETKVSEGEQVVVFVHHKNVGKQLNLAFPTASVIVGGQSPSVRQKNVNDFQEGKTDVIICSLQASAVGITLTASRIAVFIEYPWSPTLMAQAQDRIHRLSQKRDCFIYYLYAKDSIDEYRLNLNKSKEVIIDYIMEG</sequence>
<evidence type="ECO:0000313" key="5">
    <source>
        <dbReference type="Proteomes" id="UP000009891"/>
    </source>
</evidence>
<protein>
    <recommendedName>
        <fullName evidence="6">Helicase ATP-binding domain-containing protein</fullName>
    </recommendedName>
</protein>
<dbReference type="EMBL" id="AHAF01000003">
    <property type="protein sequence ID" value="EKU78746.1"/>
    <property type="molecule type" value="Genomic_DNA"/>
</dbReference>
<dbReference type="GO" id="GO:0006281">
    <property type="term" value="P:DNA repair"/>
    <property type="evidence" value="ECO:0007669"/>
    <property type="project" value="TreeGrafter"/>
</dbReference>
<name>K9D6A7_9FIRM</name>
<dbReference type="InterPro" id="IPR027417">
    <property type="entry name" value="P-loop_NTPase"/>
</dbReference>
<dbReference type="AlphaFoldDB" id="K9D6A7"/>
<evidence type="ECO:0008006" key="6">
    <source>
        <dbReference type="Google" id="ProtNLM"/>
    </source>
</evidence>
<dbReference type="InterPro" id="IPR049730">
    <property type="entry name" value="SNF2/RAD54-like_C"/>
</dbReference>
<dbReference type="eggNOG" id="COG0553">
    <property type="taxonomic scope" value="Bacteria"/>
</dbReference>
<dbReference type="InterPro" id="IPR038718">
    <property type="entry name" value="SNF2-like_sf"/>
</dbReference>
<comment type="caution">
    <text evidence="4">The sequence shown here is derived from an EMBL/GenBank/DDBJ whole genome shotgun (WGS) entry which is preliminary data.</text>
</comment>
<proteinExistence type="predicted"/>
<evidence type="ECO:0000259" key="2">
    <source>
        <dbReference type="PROSITE" id="PS51192"/>
    </source>
</evidence>
<reference evidence="4 5" key="1">
    <citation type="submission" date="2012-09" db="EMBL/GenBank/DDBJ databases">
        <title>The Genome Sequence of Veillonella ratti ACS-216-V-COL6B.</title>
        <authorList>
            <consortium name="The Broad Institute Genome Sequencing Platform"/>
            <person name="Earl A."/>
            <person name="Ward D."/>
            <person name="Feldgarden M."/>
            <person name="Gevers D."/>
            <person name="Saerens B."/>
            <person name="Vaneechoutte M."/>
            <person name="Walker B."/>
            <person name="Young S.K."/>
            <person name="Zeng Q."/>
            <person name="Gargeya S."/>
            <person name="Fitzgerald M."/>
            <person name="Haas B."/>
            <person name="Abouelleil A."/>
            <person name="Alvarado L."/>
            <person name="Arachchi H.M."/>
            <person name="Berlin A."/>
            <person name="Chapman S.B."/>
            <person name="Goldberg J."/>
            <person name="Griggs A."/>
            <person name="Gujja S."/>
            <person name="Hansen M."/>
            <person name="Howarth C."/>
            <person name="Imamovic A."/>
            <person name="Larimer J."/>
            <person name="McCowen C."/>
            <person name="Montmayeur A."/>
            <person name="Murphy C."/>
            <person name="Neiman D."/>
            <person name="Pearson M."/>
            <person name="Priest M."/>
            <person name="Roberts A."/>
            <person name="Saif S."/>
            <person name="Shea T."/>
            <person name="Sisk P."/>
            <person name="Sykes S."/>
            <person name="Wortman J."/>
            <person name="Nusbaum C."/>
            <person name="Birren B."/>
        </authorList>
    </citation>
    <scope>NUCLEOTIDE SEQUENCE [LARGE SCALE GENOMIC DNA]</scope>
    <source>
        <strain evidence="4 5">ACS-216-V-Col6b</strain>
    </source>
</reference>
<dbReference type="SMART" id="SM00487">
    <property type="entry name" value="DEXDc"/>
    <property type="match status" value="1"/>
</dbReference>
<evidence type="ECO:0000313" key="4">
    <source>
        <dbReference type="EMBL" id="EKU78746.1"/>
    </source>
</evidence>
<organism evidence="4 5">
    <name type="scientific">Veillonella seminalis ACS-216-V-Col6b</name>
    <dbReference type="NCBI Taxonomy" id="883156"/>
    <lineage>
        <taxon>Bacteria</taxon>
        <taxon>Bacillati</taxon>
        <taxon>Bacillota</taxon>
        <taxon>Negativicutes</taxon>
        <taxon>Veillonellales</taxon>
        <taxon>Veillonellaceae</taxon>
        <taxon>Veillonella</taxon>
    </lineage>
</organism>
<dbReference type="Pfam" id="PF00271">
    <property type="entry name" value="Helicase_C"/>
    <property type="match status" value="1"/>
</dbReference>
<dbReference type="PANTHER" id="PTHR45766:SF6">
    <property type="entry name" value="SWI_SNF-RELATED MATRIX-ASSOCIATED ACTIN-DEPENDENT REGULATOR OF CHROMATIN SUBFAMILY A-LIKE PROTEIN 1"/>
    <property type="match status" value="1"/>
</dbReference>
<dbReference type="SMART" id="SM00490">
    <property type="entry name" value="HELICc"/>
    <property type="match status" value="1"/>
</dbReference>
<dbReference type="Gene3D" id="3.40.50.10810">
    <property type="entry name" value="Tandem AAA-ATPase domain"/>
    <property type="match status" value="1"/>
</dbReference>
<evidence type="ECO:0000256" key="1">
    <source>
        <dbReference type="ARBA" id="ARBA00022801"/>
    </source>
</evidence>
<dbReference type="GO" id="GO:0016787">
    <property type="term" value="F:hydrolase activity"/>
    <property type="evidence" value="ECO:0007669"/>
    <property type="project" value="UniProtKB-KW"/>
</dbReference>
<dbReference type="OrthoDB" id="9760715at2"/>
<dbReference type="PATRIC" id="fig|883156.3.peg.530"/>
<dbReference type="PROSITE" id="PS51192">
    <property type="entry name" value="HELICASE_ATP_BIND_1"/>
    <property type="match status" value="1"/>
</dbReference>
<dbReference type="GO" id="GO:0031297">
    <property type="term" value="P:replication fork processing"/>
    <property type="evidence" value="ECO:0007669"/>
    <property type="project" value="TreeGrafter"/>
</dbReference>
<gene>
    <name evidence="4" type="ORF">HMPREF9282_00543</name>
</gene>
<keyword evidence="1" id="KW-0378">Hydrolase</keyword>
<keyword evidence="5" id="KW-1185">Reference proteome</keyword>
<dbReference type="PROSITE" id="PS51194">
    <property type="entry name" value="HELICASE_CTER"/>
    <property type="match status" value="1"/>
</dbReference>
<evidence type="ECO:0000259" key="3">
    <source>
        <dbReference type="PROSITE" id="PS51194"/>
    </source>
</evidence>
<feature type="domain" description="Helicase ATP-binding" evidence="2">
    <location>
        <begin position="11"/>
        <end position="156"/>
    </location>
</feature>
<dbReference type="STRING" id="883156.HMPREF9282_00543"/>
<dbReference type="Gene3D" id="3.40.50.300">
    <property type="entry name" value="P-loop containing nucleotide triphosphate hydrolases"/>
    <property type="match status" value="1"/>
</dbReference>
<dbReference type="GO" id="GO:0005524">
    <property type="term" value="F:ATP binding"/>
    <property type="evidence" value="ECO:0007669"/>
    <property type="project" value="InterPro"/>
</dbReference>
<dbReference type="SUPFAM" id="SSF52540">
    <property type="entry name" value="P-loop containing nucleoside triphosphate hydrolases"/>
    <property type="match status" value="2"/>
</dbReference>
<dbReference type="Proteomes" id="UP000009891">
    <property type="component" value="Unassembled WGS sequence"/>
</dbReference>
<dbReference type="InterPro" id="IPR000330">
    <property type="entry name" value="SNF2_N"/>
</dbReference>
<accession>K9D6A7</accession>
<dbReference type="HOGENOM" id="CLU_055091_0_0_9"/>
<dbReference type="Pfam" id="PF00176">
    <property type="entry name" value="SNF2-rel_dom"/>
    <property type="match status" value="1"/>
</dbReference>
<dbReference type="InterPro" id="IPR014001">
    <property type="entry name" value="Helicase_ATP-bd"/>
</dbReference>